<keyword evidence="3" id="KW-1185">Reference proteome</keyword>
<feature type="transmembrane region" description="Helical" evidence="1">
    <location>
        <begin position="299"/>
        <end position="319"/>
    </location>
</feature>
<keyword evidence="1" id="KW-0472">Membrane</keyword>
<proteinExistence type="predicted"/>
<dbReference type="AlphaFoldDB" id="B7FWX3"/>
<organism evidence="2 3">
    <name type="scientific">Phaeodactylum tricornutum (strain CCAP 1055/1)</name>
    <dbReference type="NCBI Taxonomy" id="556484"/>
    <lineage>
        <taxon>Eukaryota</taxon>
        <taxon>Sar</taxon>
        <taxon>Stramenopiles</taxon>
        <taxon>Ochrophyta</taxon>
        <taxon>Bacillariophyta</taxon>
        <taxon>Bacillariophyceae</taxon>
        <taxon>Bacillariophycidae</taxon>
        <taxon>Naviculales</taxon>
        <taxon>Phaeodactylaceae</taxon>
        <taxon>Phaeodactylum</taxon>
    </lineage>
</organism>
<evidence type="ECO:0000313" key="2">
    <source>
        <dbReference type="EMBL" id="EEC49278.1"/>
    </source>
</evidence>
<dbReference type="InParanoid" id="B7FWX3"/>
<evidence type="ECO:0000313" key="3">
    <source>
        <dbReference type="Proteomes" id="UP000000759"/>
    </source>
</evidence>
<dbReference type="HOGENOM" id="CLU_689778_0_0_1"/>
<reference evidence="2 3" key="1">
    <citation type="journal article" date="2008" name="Nature">
        <title>The Phaeodactylum genome reveals the evolutionary history of diatom genomes.</title>
        <authorList>
            <person name="Bowler C."/>
            <person name="Allen A.E."/>
            <person name="Badger J.H."/>
            <person name="Grimwood J."/>
            <person name="Jabbari K."/>
            <person name="Kuo A."/>
            <person name="Maheswari U."/>
            <person name="Martens C."/>
            <person name="Maumus F."/>
            <person name="Otillar R.P."/>
            <person name="Rayko E."/>
            <person name="Salamov A."/>
            <person name="Vandepoele K."/>
            <person name="Beszteri B."/>
            <person name="Gruber A."/>
            <person name="Heijde M."/>
            <person name="Katinka M."/>
            <person name="Mock T."/>
            <person name="Valentin K."/>
            <person name="Verret F."/>
            <person name="Berges J.A."/>
            <person name="Brownlee C."/>
            <person name="Cadoret J.P."/>
            <person name="Chiovitti A."/>
            <person name="Choi C.J."/>
            <person name="Coesel S."/>
            <person name="De Martino A."/>
            <person name="Detter J.C."/>
            <person name="Durkin C."/>
            <person name="Falciatore A."/>
            <person name="Fournet J."/>
            <person name="Haruta M."/>
            <person name="Huysman M.J."/>
            <person name="Jenkins B.D."/>
            <person name="Jiroutova K."/>
            <person name="Jorgensen R.E."/>
            <person name="Joubert Y."/>
            <person name="Kaplan A."/>
            <person name="Kroger N."/>
            <person name="Kroth P.G."/>
            <person name="La Roche J."/>
            <person name="Lindquist E."/>
            <person name="Lommer M."/>
            <person name="Martin-Jezequel V."/>
            <person name="Lopez P.J."/>
            <person name="Lucas S."/>
            <person name="Mangogna M."/>
            <person name="McGinnis K."/>
            <person name="Medlin L.K."/>
            <person name="Montsant A."/>
            <person name="Oudot-Le Secq M.P."/>
            <person name="Napoli C."/>
            <person name="Obornik M."/>
            <person name="Parker M.S."/>
            <person name="Petit J.L."/>
            <person name="Porcel B.M."/>
            <person name="Poulsen N."/>
            <person name="Robison M."/>
            <person name="Rychlewski L."/>
            <person name="Rynearson T.A."/>
            <person name="Schmutz J."/>
            <person name="Shapiro H."/>
            <person name="Siaut M."/>
            <person name="Stanley M."/>
            <person name="Sussman M.R."/>
            <person name="Taylor A.R."/>
            <person name="Vardi A."/>
            <person name="von Dassow P."/>
            <person name="Vyverman W."/>
            <person name="Willis A."/>
            <person name="Wyrwicz L.S."/>
            <person name="Rokhsar D.S."/>
            <person name="Weissenbach J."/>
            <person name="Armbrust E.V."/>
            <person name="Green B.R."/>
            <person name="Van de Peer Y."/>
            <person name="Grigoriev I.V."/>
        </authorList>
    </citation>
    <scope>NUCLEOTIDE SEQUENCE [LARGE SCALE GENOMIC DNA]</scope>
    <source>
        <strain evidence="2 3">CCAP 1055/1</strain>
    </source>
</reference>
<feature type="transmembrane region" description="Helical" evidence="1">
    <location>
        <begin position="331"/>
        <end position="357"/>
    </location>
</feature>
<dbReference type="EMBL" id="CM000609">
    <property type="protein sequence ID" value="EEC49278.1"/>
    <property type="molecule type" value="Genomic_DNA"/>
</dbReference>
<sequence length="400" mass="44128">MFSSARLDTSSEGSSDFFSPISASFFKTTSSNKVCASSLLPTSHDTSWIGARMSPIRSFDQEEIDEDDDEYREATSRYQLALHQSLMASASVANERTTLLSKPSTSQLFVKNHNSINPSTAIHPLWSPARNGPENTILLDAQSRGGEPRCSWENGRTRHVGILLCLFSGLHWVISLVISLSQGRMGINWGYHQSDLISSGLSGTWKTAWVSPQVLFTYGGAITTTRRILSLSDCWRIPLSWTCATSLWEWFFGVCAWILIGNSTGQGILPHWSTHIGVFVASAVCGQLSFVAWQFANPYLLVGCLLWGTVGVLTHQASLQQQPQLFGMAAFLVFWSWVVQPYNSVWGMTLAAFWGWALAESEKPSKKNLWEGCTTKGGIATAFCISLIVAPVLYIAFTDK</sequence>
<name>B7FWX3_PHATC</name>
<dbReference type="RefSeq" id="XP_002179455.1">
    <property type="nucleotide sequence ID" value="XM_002179419.1"/>
</dbReference>
<keyword evidence="1" id="KW-0812">Transmembrane</keyword>
<protein>
    <submittedName>
        <fullName evidence="2">Uncharacterized protein</fullName>
    </submittedName>
</protein>
<accession>B7FWX3</accession>
<dbReference type="KEGG" id="pti:PHATRDRAFT_34868"/>
<keyword evidence="1" id="KW-1133">Transmembrane helix</keyword>
<dbReference type="GeneID" id="7200107"/>
<gene>
    <name evidence="2" type="ORF">PHATRDRAFT_34868</name>
</gene>
<feature type="transmembrane region" description="Helical" evidence="1">
    <location>
        <begin position="272"/>
        <end position="293"/>
    </location>
</feature>
<feature type="transmembrane region" description="Helical" evidence="1">
    <location>
        <begin position="160"/>
        <end position="180"/>
    </location>
</feature>
<dbReference type="Proteomes" id="UP000000759">
    <property type="component" value="Chromosome 6"/>
</dbReference>
<feature type="transmembrane region" description="Helical" evidence="1">
    <location>
        <begin position="239"/>
        <end position="260"/>
    </location>
</feature>
<reference evidence="3" key="2">
    <citation type="submission" date="2008-08" db="EMBL/GenBank/DDBJ databases">
        <authorList>
            <consortium name="Diatom Consortium"/>
            <person name="Grigoriev I."/>
            <person name="Grimwood J."/>
            <person name="Kuo A."/>
            <person name="Otillar R.P."/>
            <person name="Salamov A."/>
            <person name="Detter J.C."/>
            <person name="Lindquist E."/>
            <person name="Shapiro H."/>
            <person name="Lucas S."/>
            <person name="Glavina del Rio T."/>
            <person name="Pitluck S."/>
            <person name="Rokhsar D."/>
            <person name="Bowler C."/>
        </authorList>
    </citation>
    <scope>GENOME REANNOTATION</scope>
    <source>
        <strain evidence="3">CCAP 1055/1</strain>
    </source>
</reference>
<dbReference type="OrthoDB" id="53578at2759"/>
<evidence type="ECO:0000256" key="1">
    <source>
        <dbReference type="SAM" id="Phobius"/>
    </source>
</evidence>
<dbReference type="PaxDb" id="2850-Phatr34868"/>
<feature type="transmembrane region" description="Helical" evidence="1">
    <location>
        <begin position="377"/>
        <end position="397"/>
    </location>
</feature>